<gene>
    <name evidence="1" type="ORF">ACFOKA_04425</name>
</gene>
<keyword evidence="2" id="KW-1185">Reference proteome</keyword>
<reference evidence="2" key="1">
    <citation type="journal article" date="2019" name="Int. J. Syst. Evol. Microbiol.">
        <title>The Global Catalogue of Microorganisms (GCM) 10K type strain sequencing project: providing services to taxonomists for standard genome sequencing and annotation.</title>
        <authorList>
            <consortium name="The Broad Institute Genomics Platform"/>
            <consortium name="The Broad Institute Genome Sequencing Center for Infectious Disease"/>
            <person name="Wu L."/>
            <person name="Ma J."/>
        </authorList>
    </citation>
    <scope>NUCLEOTIDE SEQUENCE [LARGE SCALE GENOMIC DNA]</scope>
    <source>
        <strain evidence="2">KCTC 62164</strain>
    </source>
</reference>
<dbReference type="EMBL" id="JBHRSL010000002">
    <property type="protein sequence ID" value="MFC3051144.1"/>
    <property type="molecule type" value="Genomic_DNA"/>
</dbReference>
<sequence>MTSFRPMSVFRRMVGGIEVPPPMSNIAVGDRYEHMGQGVSIWVVERISKVSMSSFPLISLVREGRPDLKKILSLSVLEEGQDFRPTTLQ</sequence>
<dbReference type="RefSeq" id="WP_194211938.1">
    <property type="nucleotide sequence ID" value="NZ_CP061205.1"/>
</dbReference>
<organism evidence="1 2">
    <name type="scientific">Kordiimonas pumila</name>
    <dbReference type="NCBI Taxonomy" id="2161677"/>
    <lineage>
        <taxon>Bacteria</taxon>
        <taxon>Pseudomonadati</taxon>
        <taxon>Pseudomonadota</taxon>
        <taxon>Alphaproteobacteria</taxon>
        <taxon>Kordiimonadales</taxon>
        <taxon>Kordiimonadaceae</taxon>
        <taxon>Kordiimonas</taxon>
    </lineage>
</organism>
<evidence type="ECO:0000313" key="2">
    <source>
        <dbReference type="Proteomes" id="UP001595444"/>
    </source>
</evidence>
<evidence type="ECO:0000313" key="1">
    <source>
        <dbReference type="EMBL" id="MFC3051144.1"/>
    </source>
</evidence>
<dbReference type="Proteomes" id="UP001595444">
    <property type="component" value="Unassembled WGS sequence"/>
</dbReference>
<name>A0ABV7D2A1_9PROT</name>
<comment type="caution">
    <text evidence="1">The sequence shown here is derived from an EMBL/GenBank/DDBJ whole genome shotgun (WGS) entry which is preliminary data.</text>
</comment>
<proteinExistence type="predicted"/>
<protein>
    <submittedName>
        <fullName evidence="1">Uncharacterized protein</fullName>
    </submittedName>
</protein>
<accession>A0ABV7D2A1</accession>